<comment type="catalytic activity">
    <reaction evidence="9">
        <text>(7R,8S)-7,8-diammoniononanoate + CO2 + ATP = (4R,5S)-dethiobiotin + ADP + phosphate + 3 H(+)</text>
        <dbReference type="Rhea" id="RHEA:15805"/>
        <dbReference type="ChEBI" id="CHEBI:15378"/>
        <dbReference type="ChEBI" id="CHEBI:16526"/>
        <dbReference type="ChEBI" id="CHEBI:30616"/>
        <dbReference type="ChEBI" id="CHEBI:43474"/>
        <dbReference type="ChEBI" id="CHEBI:149469"/>
        <dbReference type="ChEBI" id="CHEBI:149473"/>
        <dbReference type="ChEBI" id="CHEBI:456216"/>
        <dbReference type="EC" id="6.3.3.3"/>
    </reaction>
</comment>
<comment type="caution">
    <text evidence="9">Lacks conserved residue(s) required for the propagation of feature annotation.</text>
</comment>
<dbReference type="PIRSF" id="PIRSF006755">
    <property type="entry name" value="DTB_synth"/>
    <property type="match status" value="1"/>
</dbReference>
<dbReference type="FunFam" id="3.40.50.300:FF:000292">
    <property type="entry name" value="ATP-dependent dethiobiotin synthetase BioD"/>
    <property type="match status" value="1"/>
</dbReference>
<evidence type="ECO:0000256" key="5">
    <source>
        <dbReference type="ARBA" id="ARBA00022756"/>
    </source>
</evidence>
<protein>
    <recommendedName>
        <fullName evidence="9">ATP-dependent dethiobiotin synthetase BioD</fullName>
        <ecNumber evidence="9">6.3.3.3</ecNumber>
    </recommendedName>
    <alternativeName>
        <fullName evidence="9">DTB synthetase</fullName>
        <shortName evidence="9">DTBS</shortName>
    </alternativeName>
    <alternativeName>
        <fullName evidence="9">Dethiobiotin synthase</fullName>
    </alternativeName>
</protein>
<keyword evidence="11" id="KW-1185">Reference proteome</keyword>
<dbReference type="eggNOG" id="COG0132">
    <property type="taxonomic scope" value="Bacteria"/>
</dbReference>
<dbReference type="InterPro" id="IPR004472">
    <property type="entry name" value="DTB_synth_BioD"/>
</dbReference>
<dbReference type="HAMAP" id="MF_00336">
    <property type="entry name" value="BioD"/>
    <property type="match status" value="1"/>
</dbReference>
<evidence type="ECO:0000256" key="2">
    <source>
        <dbReference type="ARBA" id="ARBA00022598"/>
    </source>
</evidence>
<comment type="catalytic activity">
    <reaction evidence="8">
        <text>(7R,8S)-8-amino-7-(carboxyamino)nonanoate + ATP = (4R,5S)-dethiobiotin + ADP + phosphate + H(+)</text>
        <dbReference type="Rhea" id="RHEA:63684"/>
        <dbReference type="ChEBI" id="CHEBI:15378"/>
        <dbReference type="ChEBI" id="CHEBI:30616"/>
        <dbReference type="ChEBI" id="CHEBI:43474"/>
        <dbReference type="ChEBI" id="CHEBI:149470"/>
        <dbReference type="ChEBI" id="CHEBI:149473"/>
        <dbReference type="ChEBI" id="CHEBI:456216"/>
    </reaction>
</comment>
<feature type="binding site" evidence="9">
    <location>
        <begin position="178"/>
        <end position="179"/>
    </location>
    <ligand>
        <name>ATP</name>
        <dbReference type="ChEBI" id="CHEBI:30616"/>
    </ligand>
</feature>
<accession>A0A060RAF7</accession>
<evidence type="ECO:0000256" key="9">
    <source>
        <dbReference type="HAMAP-Rule" id="MF_00336"/>
    </source>
</evidence>
<evidence type="ECO:0000313" key="10">
    <source>
        <dbReference type="EMBL" id="CDN30339.1"/>
    </source>
</evidence>
<keyword evidence="5 9" id="KW-0093">Biotin biosynthesis</keyword>
<comment type="cofactor">
    <cofactor evidence="9">
        <name>Mg(2+)</name>
        <dbReference type="ChEBI" id="CHEBI:18420"/>
    </cofactor>
</comment>
<feature type="binding site" evidence="9">
    <location>
        <position position="53"/>
    </location>
    <ligand>
        <name>Mg(2+)</name>
        <dbReference type="ChEBI" id="CHEBI:18420"/>
    </ligand>
</feature>
<comment type="pathway">
    <text evidence="9">Cofactor biosynthesis; biotin biosynthesis; biotin from 7,8-diaminononanoate: step 1/2.</text>
</comment>
<dbReference type="NCBIfam" id="TIGR00347">
    <property type="entry name" value="bioD"/>
    <property type="match status" value="1"/>
</dbReference>
<evidence type="ECO:0000256" key="8">
    <source>
        <dbReference type="ARBA" id="ARBA00047386"/>
    </source>
</evidence>
<dbReference type="STRING" id="1433126.BN938_0233"/>
<comment type="subcellular location">
    <subcellularLocation>
        <location evidence="9">Cytoplasm</location>
    </subcellularLocation>
</comment>
<evidence type="ECO:0000256" key="1">
    <source>
        <dbReference type="ARBA" id="ARBA00022490"/>
    </source>
</evidence>
<keyword evidence="6 9" id="KW-0067">ATP-binding</keyword>
<keyword evidence="4 9" id="KW-0547">Nucleotide-binding</keyword>
<reference evidence="10 11" key="1">
    <citation type="journal article" date="2015" name="Genome Announc.">
        <title>Complete Genome Sequence of the Novel Leech Symbiont Mucinivorans hirudinis M3T.</title>
        <authorList>
            <person name="Nelson M.C."/>
            <person name="Bomar L."/>
            <person name="Graf J."/>
        </authorList>
    </citation>
    <scope>NUCLEOTIDE SEQUENCE [LARGE SCALE GENOMIC DNA]</scope>
    <source>
        <strain evidence="11">M3</strain>
    </source>
</reference>
<dbReference type="CDD" id="cd03109">
    <property type="entry name" value="DTBS"/>
    <property type="match status" value="1"/>
</dbReference>
<feature type="binding site" evidence="9">
    <location>
        <position position="53"/>
    </location>
    <ligand>
        <name>ATP</name>
        <dbReference type="ChEBI" id="CHEBI:30616"/>
    </ligand>
</feature>
<dbReference type="EC" id="6.3.3.3" evidence="9"/>
<dbReference type="GO" id="GO:0042803">
    <property type="term" value="F:protein homodimerization activity"/>
    <property type="evidence" value="ECO:0007669"/>
    <property type="project" value="UniProtKB-ARBA"/>
</dbReference>
<dbReference type="UniPathway" id="UPA00078">
    <property type="reaction ID" value="UER00161"/>
</dbReference>
<evidence type="ECO:0000256" key="7">
    <source>
        <dbReference type="ARBA" id="ARBA00022842"/>
    </source>
</evidence>
<evidence type="ECO:0000256" key="4">
    <source>
        <dbReference type="ARBA" id="ARBA00022741"/>
    </source>
</evidence>
<dbReference type="PANTHER" id="PTHR43210:SF2">
    <property type="entry name" value="ATP-DEPENDENT DETHIOBIOTIN SYNTHETASE BIOD 2"/>
    <property type="match status" value="1"/>
</dbReference>
<dbReference type="PATRIC" id="fig|1433126.3.peg.231"/>
<feature type="binding site" evidence="9">
    <location>
        <begin position="15"/>
        <end position="20"/>
    </location>
    <ligand>
        <name>ATP</name>
        <dbReference type="ChEBI" id="CHEBI:30616"/>
    </ligand>
</feature>
<dbReference type="GO" id="GO:0000287">
    <property type="term" value="F:magnesium ion binding"/>
    <property type="evidence" value="ECO:0007669"/>
    <property type="project" value="UniProtKB-UniRule"/>
</dbReference>
<feature type="binding site" evidence="9">
    <location>
        <position position="118"/>
    </location>
    <ligand>
        <name>Mg(2+)</name>
        <dbReference type="ChEBI" id="CHEBI:18420"/>
    </ligand>
</feature>
<comment type="subunit">
    <text evidence="9">Homodimer.</text>
</comment>
<organism evidence="10 11">
    <name type="scientific">Mucinivorans hirudinis</name>
    <dbReference type="NCBI Taxonomy" id="1433126"/>
    <lineage>
        <taxon>Bacteria</taxon>
        <taxon>Pseudomonadati</taxon>
        <taxon>Bacteroidota</taxon>
        <taxon>Bacteroidia</taxon>
        <taxon>Bacteroidales</taxon>
        <taxon>Rikenellaceae</taxon>
        <taxon>Mucinivorans</taxon>
    </lineage>
</organism>
<dbReference type="Gene3D" id="3.40.50.300">
    <property type="entry name" value="P-loop containing nucleotide triphosphate hydrolases"/>
    <property type="match status" value="1"/>
</dbReference>
<dbReference type="GO" id="GO:0005829">
    <property type="term" value="C:cytosol"/>
    <property type="evidence" value="ECO:0007669"/>
    <property type="project" value="TreeGrafter"/>
</dbReference>
<dbReference type="OrthoDB" id="9802097at2"/>
<dbReference type="GO" id="GO:0005524">
    <property type="term" value="F:ATP binding"/>
    <property type="evidence" value="ECO:0007669"/>
    <property type="project" value="UniProtKB-UniRule"/>
</dbReference>
<evidence type="ECO:0000256" key="6">
    <source>
        <dbReference type="ARBA" id="ARBA00022840"/>
    </source>
</evidence>
<dbReference type="Pfam" id="PF13500">
    <property type="entry name" value="AAA_26"/>
    <property type="match status" value="1"/>
</dbReference>
<feature type="binding site" evidence="9">
    <location>
        <position position="44"/>
    </location>
    <ligand>
        <name>substrate</name>
    </ligand>
</feature>
<dbReference type="PANTHER" id="PTHR43210">
    <property type="entry name" value="DETHIOBIOTIN SYNTHETASE"/>
    <property type="match status" value="1"/>
</dbReference>
<dbReference type="Proteomes" id="UP000027616">
    <property type="component" value="Chromosome I"/>
</dbReference>
<feature type="binding site" evidence="9">
    <location>
        <begin position="118"/>
        <end position="121"/>
    </location>
    <ligand>
        <name>ATP</name>
        <dbReference type="ChEBI" id="CHEBI:30616"/>
    </ligand>
</feature>
<dbReference type="GO" id="GO:0004141">
    <property type="term" value="F:dethiobiotin synthase activity"/>
    <property type="evidence" value="ECO:0007669"/>
    <property type="project" value="UniProtKB-UniRule"/>
</dbReference>
<comment type="function">
    <text evidence="9">Catalyzes a mechanistically unusual reaction, the ATP-dependent insertion of CO2 between the N7 and N8 nitrogen atoms of 7,8-diaminopelargonic acid (DAPA, also called 7,8-diammoniononanoate) to form a ureido ring.</text>
</comment>
<keyword evidence="3 9" id="KW-0479">Metal-binding</keyword>
<keyword evidence="2 9" id="KW-0436">Ligase</keyword>
<keyword evidence="1 9" id="KW-0963">Cytoplasm</keyword>
<proteinExistence type="inferred from homology"/>
<name>A0A060RAF7_9BACT</name>
<evidence type="ECO:0000256" key="3">
    <source>
        <dbReference type="ARBA" id="ARBA00022723"/>
    </source>
</evidence>
<comment type="similarity">
    <text evidence="9">Belongs to the dethiobiotin synthetase family.</text>
</comment>
<dbReference type="EMBL" id="HG934468">
    <property type="protein sequence ID" value="CDN30339.1"/>
    <property type="molecule type" value="Genomic_DNA"/>
</dbReference>
<dbReference type="SUPFAM" id="SSF52540">
    <property type="entry name" value="P-loop containing nucleoside triphosphate hydrolases"/>
    <property type="match status" value="1"/>
</dbReference>
<dbReference type="InterPro" id="IPR027417">
    <property type="entry name" value="P-loop_NTPase"/>
</dbReference>
<feature type="binding site" evidence="9">
    <location>
        <position position="19"/>
    </location>
    <ligand>
        <name>Mg(2+)</name>
        <dbReference type="ChEBI" id="CHEBI:18420"/>
    </ligand>
</feature>
<dbReference type="HOGENOM" id="CLU_072551_3_0_10"/>
<feature type="active site" evidence="9">
    <location>
        <position position="40"/>
    </location>
</feature>
<dbReference type="GO" id="GO:0009102">
    <property type="term" value="P:biotin biosynthetic process"/>
    <property type="evidence" value="ECO:0007669"/>
    <property type="project" value="UniProtKB-UniRule"/>
</dbReference>
<dbReference type="AlphaFoldDB" id="A0A060RAF7"/>
<keyword evidence="7 9" id="KW-0460">Magnesium</keyword>
<gene>
    <name evidence="9" type="primary">bioD</name>
    <name evidence="10" type="ORF">BN938_0233</name>
</gene>
<dbReference type="KEGG" id="rbc:BN938_0233"/>
<evidence type="ECO:0000313" key="11">
    <source>
        <dbReference type="Proteomes" id="UP000027616"/>
    </source>
</evidence>
<sequence length="212" mass="23640">MLEKGIYFVTGIDTDAGKSYATAILAKKNIESGKSVITQKFIQTGCSDTISEDVLTHRRIMGLPLQDVDIQGATSPQIFKFPASPHLAARLENREIDLNKIKEWTKILAQKYDIVLIEGAGGLLVPITENYLTADYITDNKLNVIIVTSPRLGSINHTLLTMEVCKARNIAISALVYNHFPPDANKIIADDTLCFLKKRYPDIPIYETEFIK</sequence>